<sequence>MAAEPAVATNQSKGNESPSRSEAIRVAPPRYGWTGLIAPIHQLRKDRESSSPPQYTIQVTERLEIMAYAKRFRPIYGGK</sequence>
<comment type="caution">
    <text evidence="2">The sequence shown here is derived from an EMBL/GenBank/DDBJ whole genome shotgun (WGS) entry which is preliminary data.</text>
</comment>
<dbReference type="AlphaFoldDB" id="A0AAW2VEA0"/>
<evidence type="ECO:0000313" key="2">
    <source>
        <dbReference type="EMBL" id="KAL0427528.1"/>
    </source>
</evidence>
<gene>
    <name evidence="2" type="ORF">Slati_2927600</name>
</gene>
<feature type="region of interest" description="Disordered" evidence="1">
    <location>
        <begin position="1"/>
        <end position="26"/>
    </location>
</feature>
<protein>
    <submittedName>
        <fullName evidence="2">Uncharacterized protein</fullName>
    </submittedName>
</protein>
<name>A0AAW2VEA0_9LAMI</name>
<feature type="compositionally biased region" description="Polar residues" evidence="1">
    <location>
        <begin position="8"/>
        <end position="20"/>
    </location>
</feature>
<organism evidence="2">
    <name type="scientific">Sesamum latifolium</name>
    <dbReference type="NCBI Taxonomy" id="2727402"/>
    <lineage>
        <taxon>Eukaryota</taxon>
        <taxon>Viridiplantae</taxon>
        <taxon>Streptophyta</taxon>
        <taxon>Embryophyta</taxon>
        <taxon>Tracheophyta</taxon>
        <taxon>Spermatophyta</taxon>
        <taxon>Magnoliopsida</taxon>
        <taxon>eudicotyledons</taxon>
        <taxon>Gunneridae</taxon>
        <taxon>Pentapetalae</taxon>
        <taxon>asterids</taxon>
        <taxon>lamiids</taxon>
        <taxon>Lamiales</taxon>
        <taxon>Pedaliaceae</taxon>
        <taxon>Sesamum</taxon>
    </lineage>
</organism>
<reference evidence="2" key="2">
    <citation type="journal article" date="2024" name="Plant">
        <title>Genomic evolution and insights into agronomic trait innovations of Sesamum species.</title>
        <authorList>
            <person name="Miao H."/>
            <person name="Wang L."/>
            <person name="Qu L."/>
            <person name="Liu H."/>
            <person name="Sun Y."/>
            <person name="Le M."/>
            <person name="Wang Q."/>
            <person name="Wei S."/>
            <person name="Zheng Y."/>
            <person name="Lin W."/>
            <person name="Duan Y."/>
            <person name="Cao H."/>
            <person name="Xiong S."/>
            <person name="Wang X."/>
            <person name="Wei L."/>
            <person name="Li C."/>
            <person name="Ma Q."/>
            <person name="Ju M."/>
            <person name="Zhao R."/>
            <person name="Li G."/>
            <person name="Mu C."/>
            <person name="Tian Q."/>
            <person name="Mei H."/>
            <person name="Zhang T."/>
            <person name="Gao T."/>
            <person name="Zhang H."/>
        </authorList>
    </citation>
    <scope>NUCLEOTIDE SEQUENCE</scope>
    <source>
        <strain evidence="2">KEN1</strain>
    </source>
</reference>
<dbReference type="EMBL" id="JACGWN010000010">
    <property type="protein sequence ID" value="KAL0427528.1"/>
    <property type="molecule type" value="Genomic_DNA"/>
</dbReference>
<proteinExistence type="predicted"/>
<accession>A0AAW2VEA0</accession>
<evidence type="ECO:0000256" key="1">
    <source>
        <dbReference type="SAM" id="MobiDB-lite"/>
    </source>
</evidence>
<reference evidence="2" key="1">
    <citation type="submission" date="2020-06" db="EMBL/GenBank/DDBJ databases">
        <authorList>
            <person name="Li T."/>
            <person name="Hu X."/>
            <person name="Zhang T."/>
            <person name="Song X."/>
            <person name="Zhang H."/>
            <person name="Dai N."/>
            <person name="Sheng W."/>
            <person name="Hou X."/>
            <person name="Wei L."/>
        </authorList>
    </citation>
    <scope>NUCLEOTIDE SEQUENCE</scope>
    <source>
        <strain evidence="2">KEN1</strain>
        <tissue evidence="2">Leaf</tissue>
    </source>
</reference>